<dbReference type="NCBIfam" id="NF041023">
    <property type="entry name" value="PP0621_fam"/>
    <property type="match status" value="1"/>
</dbReference>
<gene>
    <name evidence="1" type="ORF">DU000_08315</name>
</gene>
<dbReference type="Proteomes" id="UP000252357">
    <property type="component" value="Unassembled WGS sequence"/>
</dbReference>
<dbReference type="OrthoDB" id="9814432at2"/>
<protein>
    <recommendedName>
        <fullName evidence="3">C2H2-type domain-containing protein</fullName>
    </recommendedName>
</protein>
<dbReference type="RefSeq" id="WP_114402933.1">
    <property type="nucleotide sequence ID" value="NZ_QPGB01000003.1"/>
</dbReference>
<keyword evidence="2" id="KW-1185">Reference proteome</keyword>
<dbReference type="InterPro" id="IPR049708">
    <property type="entry name" value="PP0621-like"/>
</dbReference>
<accession>A0A368L1Q7</accession>
<dbReference type="EMBL" id="QPGB01000003">
    <property type="protein sequence ID" value="RCS57452.1"/>
    <property type="molecule type" value="Genomic_DNA"/>
</dbReference>
<proteinExistence type="predicted"/>
<evidence type="ECO:0000313" key="2">
    <source>
        <dbReference type="Proteomes" id="UP000252357"/>
    </source>
</evidence>
<evidence type="ECO:0008006" key="3">
    <source>
        <dbReference type="Google" id="ProtNLM"/>
    </source>
</evidence>
<name>A0A368L1Q7_9BURK</name>
<dbReference type="AlphaFoldDB" id="A0A368L1Q7"/>
<organism evidence="1 2">
    <name type="scientific">Parvibium lacunae</name>
    <dbReference type="NCBI Taxonomy" id="1888893"/>
    <lineage>
        <taxon>Bacteria</taxon>
        <taxon>Pseudomonadati</taxon>
        <taxon>Pseudomonadota</taxon>
        <taxon>Betaproteobacteria</taxon>
        <taxon>Burkholderiales</taxon>
        <taxon>Alcaligenaceae</taxon>
        <taxon>Parvibium</taxon>
    </lineage>
</organism>
<reference evidence="1 2" key="1">
    <citation type="journal article" date="2018" name="Int. J. Syst. Evol. Microbiol.">
        <title>Parvibium lacunae gen. nov., sp. nov., a new member of the family Alcaligenaceae isolated from a freshwater pond.</title>
        <authorList>
            <person name="Chen W.M."/>
            <person name="Xie P.B."/>
            <person name="Hsu M.Y."/>
            <person name="Sheu S.Y."/>
        </authorList>
    </citation>
    <scope>NUCLEOTIDE SEQUENCE [LARGE SCALE GENOMIC DNA]</scope>
    <source>
        <strain evidence="1 2">KMB9</strain>
    </source>
</reference>
<comment type="caution">
    <text evidence="1">The sequence shown here is derived from an EMBL/GenBank/DDBJ whole genome shotgun (WGS) entry which is preliminary data.</text>
</comment>
<sequence>MLGKWILWALLVIVVLLLFRLQGKARQVPEAKPKRAAPPAAGADAMEAAEPMLVCAYCGVHFPQSEAVYGHVMTTAGPPVFCSTAHWRAATTQDRSSS</sequence>
<evidence type="ECO:0000313" key="1">
    <source>
        <dbReference type="EMBL" id="RCS57452.1"/>
    </source>
</evidence>